<keyword evidence="1" id="KW-0500">Molybdenum</keyword>
<dbReference type="SUPFAM" id="SSF63867">
    <property type="entry name" value="MoeA C-terminal domain-like"/>
    <property type="match status" value="1"/>
</dbReference>
<dbReference type="InterPro" id="IPR005111">
    <property type="entry name" value="MoeA_C_domain_IV"/>
</dbReference>
<evidence type="ECO:0000313" key="3">
    <source>
        <dbReference type="Proteomes" id="UP000887564"/>
    </source>
</evidence>
<proteinExistence type="inferred from homology"/>
<evidence type="ECO:0000313" key="4">
    <source>
        <dbReference type="WBParaSite" id="PEQ_0000576501-mRNA-1"/>
    </source>
</evidence>
<sequence>MERQTSTSSIGNRKRFKHFKVTESVSLDSRPEYRRAWLRSSNSDVPEAVCTSTNQLSSRMLNLRGANLLLVLPARSDTCSVIEEGHIVDALIIGTL</sequence>
<accession>A0A914RHG6</accession>
<keyword evidence="1" id="KW-0501">Molybdenum cofactor biosynthesis</keyword>
<comment type="cofactor">
    <cofactor evidence="1">
        <name>Mg(2+)</name>
        <dbReference type="ChEBI" id="CHEBI:18420"/>
    </cofactor>
</comment>
<comment type="catalytic activity">
    <reaction evidence="1">
        <text>adenylyl-molybdopterin + molybdate = Mo-molybdopterin + AMP + H(+)</text>
        <dbReference type="Rhea" id="RHEA:35047"/>
        <dbReference type="ChEBI" id="CHEBI:15378"/>
        <dbReference type="ChEBI" id="CHEBI:36264"/>
        <dbReference type="ChEBI" id="CHEBI:62727"/>
        <dbReference type="ChEBI" id="CHEBI:71302"/>
        <dbReference type="ChEBI" id="CHEBI:456215"/>
    </reaction>
</comment>
<dbReference type="Pfam" id="PF03454">
    <property type="entry name" value="MoeA_C"/>
    <property type="match status" value="1"/>
</dbReference>
<dbReference type="GO" id="GO:0005524">
    <property type="term" value="F:ATP binding"/>
    <property type="evidence" value="ECO:0007669"/>
    <property type="project" value="UniProtKB-UniRule"/>
</dbReference>
<dbReference type="InterPro" id="IPR038987">
    <property type="entry name" value="MoeA-like"/>
</dbReference>
<evidence type="ECO:0000256" key="1">
    <source>
        <dbReference type="RuleBase" id="RU365090"/>
    </source>
</evidence>
<dbReference type="Proteomes" id="UP000887564">
    <property type="component" value="Unplaced"/>
</dbReference>
<protein>
    <submittedName>
        <fullName evidence="4">MoeA C-terminal domain-containing protein</fullName>
    </submittedName>
</protein>
<dbReference type="GO" id="GO:0005829">
    <property type="term" value="C:cytosol"/>
    <property type="evidence" value="ECO:0007669"/>
    <property type="project" value="TreeGrafter"/>
</dbReference>
<comment type="function">
    <text evidence="1">Catalyzes two steps in the biosynthesis of the molybdenum cofactor. In the first step, molybdopterin is adenylated. Subsequently, molybdate is inserted into adenylated molybdopterin and AMP is released.</text>
</comment>
<evidence type="ECO:0000259" key="2">
    <source>
        <dbReference type="Pfam" id="PF03454"/>
    </source>
</evidence>
<dbReference type="GO" id="GO:0006777">
    <property type="term" value="P:Mo-molybdopterin cofactor biosynthetic process"/>
    <property type="evidence" value="ECO:0007669"/>
    <property type="project" value="UniProtKB-UniRule"/>
</dbReference>
<comment type="pathway">
    <text evidence="1">Cofactor biosynthesis; molybdopterin biosynthesis.</text>
</comment>
<dbReference type="GO" id="GO:0061599">
    <property type="term" value="F:molybdopterin molybdotransferase activity"/>
    <property type="evidence" value="ECO:0007669"/>
    <property type="project" value="UniProtKB-UniRule"/>
</dbReference>
<keyword evidence="1" id="KW-0808">Transferase</keyword>
<dbReference type="AlphaFoldDB" id="A0A914RHG6"/>
<keyword evidence="1" id="KW-0460">Magnesium</keyword>
<dbReference type="GO" id="GO:0061598">
    <property type="term" value="F:molybdopterin adenylyltransferase activity"/>
    <property type="evidence" value="ECO:0007669"/>
    <property type="project" value="UniProtKB-UniRule"/>
</dbReference>
<organism evidence="3 4">
    <name type="scientific">Parascaris equorum</name>
    <name type="common">Equine roundworm</name>
    <dbReference type="NCBI Taxonomy" id="6256"/>
    <lineage>
        <taxon>Eukaryota</taxon>
        <taxon>Metazoa</taxon>
        <taxon>Ecdysozoa</taxon>
        <taxon>Nematoda</taxon>
        <taxon>Chromadorea</taxon>
        <taxon>Rhabditida</taxon>
        <taxon>Spirurina</taxon>
        <taxon>Ascaridomorpha</taxon>
        <taxon>Ascaridoidea</taxon>
        <taxon>Ascarididae</taxon>
        <taxon>Parascaris</taxon>
    </lineage>
</organism>
<dbReference type="Gene3D" id="2.40.340.10">
    <property type="entry name" value="MoeA, C-terminal, domain IV"/>
    <property type="match status" value="1"/>
</dbReference>
<dbReference type="GO" id="GO:0046872">
    <property type="term" value="F:metal ion binding"/>
    <property type="evidence" value="ECO:0007669"/>
    <property type="project" value="UniProtKB-UniRule"/>
</dbReference>
<comment type="catalytic activity">
    <reaction evidence="1">
        <text>molybdopterin + ATP + H(+) = adenylyl-molybdopterin + diphosphate</text>
        <dbReference type="Rhea" id="RHEA:31331"/>
        <dbReference type="ChEBI" id="CHEBI:15378"/>
        <dbReference type="ChEBI" id="CHEBI:30616"/>
        <dbReference type="ChEBI" id="CHEBI:33019"/>
        <dbReference type="ChEBI" id="CHEBI:58698"/>
        <dbReference type="ChEBI" id="CHEBI:62727"/>
    </reaction>
</comment>
<keyword evidence="3" id="KW-1185">Reference proteome</keyword>
<dbReference type="WBParaSite" id="PEQ_0000576501-mRNA-1">
    <property type="protein sequence ID" value="PEQ_0000576501-mRNA-1"/>
    <property type="gene ID" value="PEQ_0000576501"/>
</dbReference>
<feature type="domain" description="MoeA C-terminal" evidence="2">
    <location>
        <begin position="22"/>
        <end position="91"/>
    </location>
</feature>
<reference evidence="4" key="1">
    <citation type="submission" date="2022-11" db="UniProtKB">
        <authorList>
            <consortium name="WormBaseParasite"/>
        </authorList>
    </citation>
    <scope>IDENTIFICATION</scope>
</reference>
<dbReference type="PANTHER" id="PTHR10192">
    <property type="entry name" value="MOLYBDOPTERIN BIOSYNTHESIS PROTEIN"/>
    <property type="match status" value="1"/>
</dbReference>
<keyword evidence="1" id="KW-0479">Metal-binding</keyword>
<name>A0A914RHG6_PAREQ</name>
<dbReference type="InterPro" id="IPR036688">
    <property type="entry name" value="MoeA_C_domain_IV_sf"/>
</dbReference>
<dbReference type="PANTHER" id="PTHR10192:SF5">
    <property type="entry name" value="GEPHYRIN"/>
    <property type="match status" value="1"/>
</dbReference>
<comment type="similarity">
    <text evidence="1">Belongs to the MoeA family.</text>
</comment>